<dbReference type="InterPro" id="IPR045851">
    <property type="entry name" value="AMP-bd_C_sf"/>
</dbReference>
<accession>A0AAE0F642</accession>
<proteinExistence type="predicted"/>
<protein>
    <submittedName>
        <fullName evidence="3">Uncharacterized protein</fullName>
    </submittedName>
</protein>
<sequence>MAPQRRHTITATHCHAYLVDVKLNLGDGALLPIGAPEANTLVYVLDPHRQPVPIGVAGELYLGGPKVTCGSWMGRMDFQVKINGMRIELGDIEAVLRQYAGIRDAAVLVRKSPSGNEQLVGYVLPVEADIEGARMECSRLMLVYMVPGMIVAMEEWPMTSSGKLDRKLLPDPDCAPSMVVPLAIPHFSFKFVTLARLLNLSFFLVLWTVEETTLLPMMTRAMGSKIGSNVYFDAQPPVEMDILEIGNDTIIEKTHIIPHVIDYGNLQFAPVCIGAICVLQTISLLMPGVTLVENAVLAPGTVAAKEESFPSNTTWSGNFATCIKDRSSKTVELN</sequence>
<dbReference type="Proteomes" id="UP001190700">
    <property type="component" value="Unassembled WGS sequence"/>
</dbReference>
<dbReference type="SUPFAM" id="SSF51161">
    <property type="entry name" value="Trimeric LpxA-like enzymes"/>
    <property type="match status" value="1"/>
</dbReference>
<comment type="caution">
    <text evidence="3">The sequence shown here is derived from an EMBL/GenBank/DDBJ whole genome shotgun (WGS) entry which is preliminary data.</text>
</comment>
<evidence type="ECO:0000256" key="2">
    <source>
        <dbReference type="ARBA" id="ARBA00022553"/>
    </source>
</evidence>
<dbReference type="Gene3D" id="3.30.300.30">
    <property type="match status" value="1"/>
</dbReference>
<dbReference type="EMBL" id="LGRX02025247">
    <property type="protein sequence ID" value="KAK3252727.1"/>
    <property type="molecule type" value="Genomic_DNA"/>
</dbReference>
<keyword evidence="1" id="KW-0596">Phosphopantetheine</keyword>
<keyword evidence="4" id="KW-1185">Reference proteome</keyword>
<evidence type="ECO:0000313" key="4">
    <source>
        <dbReference type="Proteomes" id="UP001190700"/>
    </source>
</evidence>
<name>A0AAE0F642_9CHLO</name>
<dbReference type="AlphaFoldDB" id="A0AAE0F642"/>
<dbReference type="Gene3D" id="2.30.38.10">
    <property type="entry name" value="Luciferase, Domain 3"/>
    <property type="match status" value="1"/>
</dbReference>
<dbReference type="Gene3D" id="2.160.10.10">
    <property type="entry name" value="Hexapeptide repeat proteins"/>
    <property type="match status" value="1"/>
</dbReference>
<dbReference type="SUPFAM" id="SSF56801">
    <property type="entry name" value="Acetyl-CoA synthetase-like"/>
    <property type="match status" value="1"/>
</dbReference>
<organism evidence="3 4">
    <name type="scientific">Cymbomonas tetramitiformis</name>
    <dbReference type="NCBI Taxonomy" id="36881"/>
    <lineage>
        <taxon>Eukaryota</taxon>
        <taxon>Viridiplantae</taxon>
        <taxon>Chlorophyta</taxon>
        <taxon>Pyramimonadophyceae</taxon>
        <taxon>Pyramimonadales</taxon>
        <taxon>Pyramimonadaceae</taxon>
        <taxon>Cymbomonas</taxon>
    </lineage>
</organism>
<gene>
    <name evidence="3" type="ORF">CYMTET_37993</name>
</gene>
<evidence type="ECO:0000256" key="1">
    <source>
        <dbReference type="ARBA" id="ARBA00022450"/>
    </source>
</evidence>
<reference evidence="3 4" key="1">
    <citation type="journal article" date="2015" name="Genome Biol. Evol.">
        <title>Comparative Genomics of a Bacterivorous Green Alga Reveals Evolutionary Causalities and Consequences of Phago-Mixotrophic Mode of Nutrition.</title>
        <authorList>
            <person name="Burns J.A."/>
            <person name="Paasch A."/>
            <person name="Narechania A."/>
            <person name="Kim E."/>
        </authorList>
    </citation>
    <scope>NUCLEOTIDE SEQUENCE [LARGE SCALE GENOMIC DNA]</scope>
    <source>
        <strain evidence="3 4">PLY_AMNH</strain>
    </source>
</reference>
<keyword evidence="2" id="KW-0597">Phosphoprotein</keyword>
<dbReference type="PANTHER" id="PTHR44845">
    <property type="entry name" value="CARRIER DOMAIN-CONTAINING PROTEIN"/>
    <property type="match status" value="1"/>
</dbReference>
<evidence type="ECO:0000313" key="3">
    <source>
        <dbReference type="EMBL" id="KAK3252727.1"/>
    </source>
</evidence>
<dbReference type="PANTHER" id="PTHR44845:SF7">
    <property type="entry name" value="PLIPASTATIN SYNTHASE SUBUNIT D"/>
    <property type="match status" value="1"/>
</dbReference>
<dbReference type="InterPro" id="IPR011004">
    <property type="entry name" value="Trimer_LpxA-like_sf"/>
</dbReference>